<name>A0ABY2XF96_9RHOB</name>
<keyword evidence="5" id="KW-1185">Reference proteome</keyword>
<comment type="similarity">
    <text evidence="2">Belongs to the YPP1 family.</text>
</comment>
<reference evidence="4 5" key="1">
    <citation type="submission" date="2019-05" db="EMBL/GenBank/DDBJ databases">
        <title>Marivita sp. nov. isolated from sea sediment.</title>
        <authorList>
            <person name="Kim W."/>
        </authorList>
    </citation>
    <scope>NUCLEOTIDE SEQUENCE [LARGE SCALE GENOMIC DNA]</scope>
    <source>
        <strain evidence="4 5">CAU 1492</strain>
    </source>
</reference>
<dbReference type="PANTHER" id="PTHR23083:SF464">
    <property type="entry name" value="TETRATRICOPEPTIDE REPEAT DOMAIN 7, ISOFORM A"/>
    <property type="match status" value="1"/>
</dbReference>
<evidence type="ECO:0000256" key="2">
    <source>
        <dbReference type="ARBA" id="ARBA00038251"/>
    </source>
</evidence>
<dbReference type="InterPro" id="IPR019734">
    <property type="entry name" value="TPR_rpt"/>
</dbReference>
<organism evidence="4 5">
    <name type="scientific">Arenibacterium halophilum</name>
    <dbReference type="NCBI Taxonomy" id="2583821"/>
    <lineage>
        <taxon>Bacteria</taxon>
        <taxon>Pseudomonadati</taxon>
        <taxon>Pseudomonadota</taxon>
        <taxon>Alphaproteobacteria</taxon>
        <taxon>Rhodobacterales</taxon>
        <taxon>Paracoccaceae</taxon>
        <taxon>Arenibacterium</taxon>
    </lineage>
</organism>
<dbReference type="Pfam" id="PF13432">
    <property type="entry name" value="TPR_16"/>
    <property type="match status" value="1"/>
</dbReference>
<dbReference type="InterPro" id="IPR011990">
    <property type="entry name" value="TPR-like_helical_dom_sf"/>
</dbReference>
<evidence type="ECO:0000313" key="5">
    <source>
        <dbReference type="Proteomes" id="UP001191082"/>
    </source>
</evidence>
<dbReference type="EMBL" id="VCPC01000001">
    <property type="protein sequence ID" value="TMV15148.1"/>
    <property type="molecule type" value="Genomic_DNA"/>
</dbReference>
<gene>
    <name evidence="4" type="ORF">FGK64_04080</name>
</gene>
<keyword evidence="3" id="KW-0802">TPR repeat</keyword>
<proteinExistence type="inferred from homology"/>
<dbReference type="PROSITE" id="PS50005">
    <property type="entry name" value="TPR"/>
    <property type="match status" value="1"/>
</dbReference>
<dbReference type="SMART" id="SM00028">
    <property type="entry name" value="TPR"/>
    <property type="match status" value="2"/>
</dbReference>
<evidence type="ECO:0000313" key="4">
    <source>
        <dbReference type="EMBL" id="TMV15148.1"/>
    </source>
</evidence>
<dbReference type="Proteomes" id="UP001191082">
    <property type="component" value="Unassembled WGS sequence"/>
</dbReference>
<comment type="function">
    <text evidence="1">Involved in endocytosis.</text>
</comment>
<dbReference type="RefSeq" id="WP_138862496.1">
    <property type="nucleotide sequence ID" value="NZ_VCPC01000001.1"/>
</dbReference>
<protein>
    <submittedName>
        <fullName evidence="4">Tetratricopeptide repeat protein</fullName>
    </submittedName>
</protein>
<evidence type="ECO:0000256" key="1">
    <source>
        <dbReference type="ARBA" id="ARBA00002550"/>
    </source>
</evidence>
<accession>A0ABY2XF96</accession>
<evidence type="ECO:0000256" key="3">
    <source>
        <dbReference type="PROSITE-ProRule" id="PRU00339"/>
    </source>
</evidence>
<comment type="caution">
    <text evidence="4">The sequence shown here is derived from an EMBL/GenBank/DDBJ whole genome shotgun (WGS) entry which is preliminary data.</text>
</comment>
<dbReference type="PANTHER" id="PTHR23083">
    <property type="entry name" value="TETRATRICOPEPTIDE REPEAT PROTEIN, TPR"/>
    <property type="match status" value="1"/>
</dbReference>
<feature type="repeat" description="TPR" evidence="3">
    <location>
        <begin position="119"/>
        <end position="152"/>
    </location>
</feature>
<dbReference type="InterPro" id="IPR051722">
    <property type="entry name" value="Endocytosis_PI4K-reg_protein"/>
</dbReference>
<sequence length="196" mass="21030">MTSKGGGQAAPILKLLSAITVAAVVAACGPDRIEDLPDGPFAPGVDPKGEAVEGTEVGHRLIQAGQYELALDAFTRAALKQGLTPEILSGMGSANLGLGRLGQAEDLLRRAVRDDPTWPEAWNNLGVVLMERGNTAEAEQIFRKAYALDNGESDAIRDNLRIALAKTENVGHTDEQKAEYKLVQRGNLDFELRKNQ</sequence>
<dbReference type="Gene3D" id="1.25.40.10">
    <property type="entry name" value="Tetratricopeptide repeat domain"/>
    <property type="match status" value="1"/>
</dbReference>
<dbReference type="PROSITE" id="PS51257">
    <property type="entry name" value="PROKAR_LIPOPROTEIN"/>
    <property type="match status" value="1"/>
</dbReference>
<dbReference type="SUPFAM" id="SSF48452">
    <property type="entry name" value="TPR-like"/>
    <property type="match status" value="1"/>
</dbReference>